<dbReference type="OrthoDB" id="9799891at2"/>
<dbReference type="NCBIfam" id="TIGR02241">
    <property type="entry name" value="conserved hypothetical phage tail region protein"/>
    <property type="match status" value="1"/>
</dbReference>
<sequence length="153" mass="17068">MNETATVLGNNNAFYFTLKFSGDNGNESSFQEITGLSVTLKTEKIKEGGQNRFIHRVPTPPKYKDLVLKRGLIASPVLINWCKNTLENVGLTSKIEPKEIQISLRNAAGENMGSWQFTSAYPISWEIASLSNTSNALLIETLTLSYAYFERTL</sequence>
<dbReference type="GO" id="GO:0005198">
    <property type="term" value="F:structural molecule activity"/>
    <property type="evidence" value="ECO:0007669"/>
    <property type="project" value="InterPro"/>
</dbReference>
<dbReference type="PANTHER" id="PTHR38009">
    <property type="entry name" value="CONSERVED HYPOTHETICAL PHAGE TAIL PROTEIN"/>
    <property type="match status" value="1"/>
</dbReference>
<dbReference type="Proteomes" id="UP000181898">
    <property type="component" value="Chromosome"/>
</dbReference>
<dbReference type="InterPro" id="IPR010667">
    <property type="entry name" value="Phage_T4_Gp19"/>
</dbReference>
<accession>A0A1L3JH84</accession>
<dbReference type="RefSeq" id="WP_072554831.1">
    <property type="nucleotide sequence ID" value="NZ_CP018155.1"/>
</dbReference>
<dbReference type="EMBL" id="CP018155">
    <property type="protein sequence ID" value="APG64505.1"/>
    <property type="molecule type" value="Genomic_DNA"/>
</dbReference>
<proteinExistence type="predicted"/>
<keyword evidence="2" id="KW-1185">Reference proteome</keyword>
<dbReference type="PANTHER" id="PTHR38009:SF1">
    <property type="entry name" value="CONSERVED HYPOTHETICAL PHAGE TAIL PROTEIN"/>
    <property type="match status" value="1"/>
</dbReference>
<dbReference type="Pfam" id="PF06841">
    <property type="entry name" value="Phage_T4_gp19"/>
    <property type="match status" value="1"/>
</dbReference>
<evidence type="ECO:0000313" key="1">
    <source>
        <dbReference type="EMBL" id="APG64505.1"/>
    </source>
</evidence>
<dbReference type="InterPro" id="IPR011747">
    <property type="entry name" value="CHP02241"/>
</dbReference>
<name>A0A1L3JH84_9FLAO</name>
<evidence type="ECO:0008006" key="3">
    <source>
        <dbReference type="Google" id="ProtNLM"/>
    </source>
</evidence>
<organism evidence="1 2">
    <name type="scientific">Tenacibaculum todarodis</name>
    <dbReference type="NCBI Taxonomy" id="1850252"/>
    <lineage>
        <taxon>Bacteria</taxon>
        <taxon>Pseudomonadati</taxon>
        <taxon>Bacteroidota</taxon>
        <taxon>Flavobacteriia</taxon>
        <taxon>Flavobacteriales</taxon>
        <taxon>Flavobacteriaceae</taxon>
        <taxon>Tenacibaculum</taxon>
    </lineage>
</organism>
<reference evidence="1 2" key="1">
    <citation type="submission" date="2016-11" db="EMBL/GenBank/DDBJ databases">
        <title>Tenacibaculum sp. LPB0136, isolated from marine environment.</title>
        <authorList>
            <person name="Kim E."/>
            <person name="Yi H."/>
        </authorList>
    </citation>
    <scope>NUCLEOTIDE SEQUENCE [LARGE SCALE GENOMIC DNA]</scope>
    <source>
        <strain evidence="1 2">LPB0136</strain>
    </source>
</reference>
<dbReference type="STRING" id="1850252.LPB136_03610"/>
<dbReference type="AlphaFoldDB" id="A0A1L3JH84"/>
<dbReference type="KEGG" id="ten:LPB136_03610"/>
<evidence type="ECO:0000313" key="2">
    <source>
        <dbReference type="Proteomes" id="UP000181898"/>
    </source>
</evidence>
<gene>
    <name evidence="1" type="ORF">LPB136_03610</name>
</gene>
<protein>
    <recommendedName>
        <fullName evidence="3">Phage tail protein</fullName>
    </recommendedName>
</protein>